<proteinExistence type="predicted"/>
<organism evidence="1 2">
    <name type="scientific">Nelumbo nucifera</name>
    <name type="common">Sacred lotus</name>
    <dbReference type="NCBI Taxonomy" id="4432"/>
    <lineage>
        <taxon>Eukaryota</taxon>
        <taxon>Viridiplantae</taxon>
        <taxon>Streptophyta</taxon>
        <taxon>Embryophyta</taxon>
        <taxon>Tracheophyta</taxon>
        <taxon>Spermatophyta</taxon>
        <taxon>Magnoliopsida</taxon>
        <taxon>Proteales</taxon>
        <taxon>Nelumbonaceae</taxon>
        <taxon>Nelumbo</taxon>
    </lineage>
</organism>
<accession>A0A822XRU5</accession>
<dbReference type="AlphaFoldDB" id="A0A822XRU5"/>
<dbReference type="Proteomes" id="UP000607653">
    <property type="component" value="Unassembled WGS sequence"/>
</dbReference>
<dbReference type="EMBL" id="DUZY01000001">
    <property type="protein sequence ID" value="DAD23037.1"/>
    <property type="molecule type" value="Genomic_DNA"/>
</dbReference>
<gene>
    <name evidence="1" type="ORF">HUJ06_024500</name>
</gene>
<evidence type="ECO:0000313" key="1">
    <source>
        <dbReference type="EMBL" id="DAD23037.1"/>
    </source>
</evidence>
<keyword evidence="2" id="KW-1185">Reference proteome</keyword>
<name>A0A822XRU5_NELNU</name>
<protein>
    <submittedName>
        <fullName evidence="1">Uncharacterized protein</fullName>
    </submittedName>
</protein>
<sequence length="102" mass="11917">MNHIIEEEDSQEAIGLLDWKNTLVYQILTQRSVNHRGIRNMLTQLWTDKGGVQVSDPIDGKFLNHFQQNLGNEGIHRSQPVVFYEPDDFVQKIYGRTEHPRD</sequence>
<reference evidence="1 2" key="1">
    <citation type="journal article" date="2020" name="Mol. Biol. Evol.">
        <title>Distinct Expression and Methylation Patterns for Genes with Different Fates following a Single Whole-Genome Duplication in Flowering Plants.</title>
        <authorList>
            <person name="Shi T."/>
            <person name="Rahmani R.S."/>
            <person name="Gugger P.F."/>
            <person name="Wang M."/>
            <person name="Li H."/>
            <person name="Zhang Y."/>
            <person name="Li Z."/>
            <person name="Wang Q."/>
            <person name="Van de Peer Y."/>
            <person name="Marchal K."/>
            <person name="Chen J."/>
        </authorList>
    </citation>
    <scope>NUCLEOTIDE SEQUENCE [LARGE SCALE GENOMIC DNA]</scope>
    <source>
        <tissue evidence="1">Leaf</tissue>
    </source>
</reference>
<evidence type="ECO:0000313" key="2">
    <source>
        <dbReference type="Proteomes" id="UP000607653"/>
    </source>
</evidence>
<comment type="caution">
    <text evidence="1">The sequence shown here is derived from an EMBL/GenBank/DDBJ whole genome shotgun (WGS) entry which is preliminary data.</text>
</comment>